<keyword evidence="3" id="KW-1185">Reference proteome</keyword>
<dbReference type="Proteomes" id="UP000800036">
    <property type="component" value="Unassembled WGS sequence"/>
</dbReference>
<protein>
    <submittedName>
        <fullName evidence="2">Uncharacterized protein</fullName>
    </submittedName>
</protein>
<reference evidence="2" key="1">
    <citation type="journal article" date="2020" name="Stud. Mycol.">
        <title>101 Dothideomycetes genomes: a test case for predicting lifestyles and emergence of pathogens.</title>
        <authorList>
            <person name="Haridas S."/>
            <person name="Albert R."/>
            <person name="Binder M."/>
            <person name="Bloem J."/>
            <person name="Labutti K."/>
            <person name="Salamov A."/>
            <person name="Andreopoulos B."/>
            <person name="Baker S."/>
            <person name="Barry K."/>
            <person name="Bills G."/>
            <person name="Bluhm B."/>
            <person name="Cannon C."/>
            <person name="Castanera R."/>
            <person name="Culley D."/>
            <person name="Daum C."/>
            <person name="Ezra D."/>
            <person name="Gonzalez J."/>
            <person name="Henrissat B."/>
            <person name="Kuo A."/>
            <person name="Liang C."/>
            <person name="Lipzen A."/>
            <person name="Lutzoni F."/>
            <person name="Magnuson J."/>
            <person name="Mondo S."/>
            <person name="Nolan M."/>
            <person name="Ohm R."/>
            <person name="Pangilinan J."/>
            <person name="Park H.-J."/>
            <person name="Ramirez L."/>
            <person name="Alfaro M."/>
            <person name="Sun H."/>
            <person name="Tritt A."/>
            <person name="Yoshinaga Y."/>
            <person name="Zwiers L.-H."/>
            <person name="Turgeon B."/>
            <person name="Goodwin S."/>
            <person name="Spatafora J."/>
            <person name="Crous P."/>
            <person name="Grigoriev I."/>
        </authorList>
    </citation>
    <scope>NUCLEOTIDE SEQUENCE</scope>
    <source>
        <strain evidence="2">CBS 107.79</strain>
    </source>
</reference>
<accession>A0A6A5VBB5</accession>
<proteinExistence type="predicted"/>
<name>A0A6A5VBB5_9PLEO</name>
<keyword evidence="1" id="KW-0732">Signal</keyword>
<gene>
    <name evidence="2" type="ORF">BU23DRAFT_161616</name>
</gene>
<feature type="signal peptide" evidence="1">
    <location>
        <begin position="1"/>
        <end position="19"/>
    </location>
</feature>
<dbReference type="AlphaFoldDB" id="A0A6A5VBB5"/>
<feature type="chain" id="PRO_5025666351" evidence="1">
    <location>
        <begin position="20"/>
        <end position="297"/>
    </location>
</feature>
<evidence type="ECO:0000313" key="2">
    <source>
        <dbReference type="EMBL" id="KAF1972316.1"/>
    </source>
</evidence>
<evidence type="ECO:0000313" key="3">
    <source>
        <dbReference type="Proteomes" id="UP000800036"/>
    </source>
</evidence>
<dbReference type="EMBL" id="ML976687">
    <property type="protein sequence ID" value="KAF1972316.1"/>
    <property type="molecule type" value="Genomic_DNA"/>
</dbReference>
<organism evidence="2 3">
    <name type="scientific">Bimuria novae-zelandiae CBS 107.79</name>
    <dbReference type="NCBI Taxonomy" id="1447943"/>
    <lineage>
        <taxon>Eukaryota</taxon>
        <taxon>Fungi</taxon>
        <taxon>Dikarya</taxon>
        <taxon>Ascomycota</taxon>
        <taxon>Pezizomycotina</taxon>
        <taxon>Dothideomycetes</taxon>
        <taxon>Pleosporomycetidae</taxon>
        <taxon>Pleosporales</taxon>
        <taxon>Massarineae</taxon>
        <taxon>Didymosphaeriaceae</taxon>
        <taxon>Bimuria</taxon>
    </lineage>
</organism>
<sequence>MCSSRLSLIVKLLIMQTLAPYFRRLSPLYSNVLSARVRYPYRNSYCTKMYHDHAMPDRIYNPINTPLYGMENRANTTRQSLTEQFRPADWNIFPQDLEAKVFEEVVEPACAVLSQTIAPPEDDDQHAFQERHANEASIHALSSDDQDFHCNFKQYNTTKTEHIQSLLRRRRRPDLHLDLGSNTLYFGIGTPPAYPLYPIPSANPPPDRYYPTSVEHPPGLDPFPHVTVSLLPIATLTRARKTTSSKSSQGPRWAKIPEVAEMMESQQAVPAPFGLSNNFAYFYESVLGETDDLETNW</sequence>
<evidence type="ECO:0000256" key="1">
    <source>
        <dbReference type="SAM" id="SignalP"/>
    </source>
</evidence>